<reference evidence="2 3" key="1">
    <citation type="journal article" date="2016" name="Int. J. Syst. Evol. Microbiol.">
        <title>Lysobacter erysipheiresistens sp. nov., an antagonist of powdery mildew, isolated from tobacco-cultivated soil.</title>
        <authorList>
            <person name="Xie B."/>
            <person name="Li T."/>
            <person name="Lin X."/>
            <person name="Wang C.J."/>
            <person name="Chen Y.J."/>
            <person name="Liu W.J."/>
            <person name="Zhao Z.W."/>
        </authorList>
    </citation>
    <scope>NUCLEOTIDE SEQUENCE [LARGE SCALE GENOMIC DNA]</scope>
    <source>
        <strain evidence="2 3">RS-LYSO-3</strain>
    </source>
</reference>
<feature type="domain" description="Lipocalin-like" evidence="1">
    <location>
        <begin position="44"/>
        <end position="160"/>
    </location>
</feature>
<gene>
    <name evidence="2" type="ORF">SNE34_10545</name>
</gene>
<dbReference type="RefSeq" id="WP_332616989.1">
    <property type="nucleotide sequence ID" value="NZ_JAXGFP010000005.1"/>
</dbReference>
<evidence type="ECO:0000259" key="1">
    <source>
        <dbReference type="Pfam" id="PF13924"/>
    </source>
</evidence>
<name>A0ABU7YZV0_9GAMM</name>
<proteinExistence type="predicted"/>
<accession>A0ABU7YZV0</accession>
<dbReference type="Proteomes" id="UP001355056">
    <property type="component" value="Unassembled WGS sequence"/>
</dbReference>
<protein>
    <submittedName>
        <fullName evidence="2">Lipocalin-like domain-containing protein</fullName>
    </submittedName>
</protein>
<dbReference type="Pfam" id="PF13924">
    <property type="entry name" value="Lipocalin_5"/>
    <property type="match status" value="1"/>
</dbReference>
<sequence length="178" mass="19759">MQAIYAGLPFPWNLAMKLTNVMFAMLAGLATRDMPEPAHDFPLHGTWTLVAADKILPGGERARDYGEQPKGRLIVDTQGRYSLQILKSERPRFATDSKADGSADEFKSAVMGSSTHYGTIAIDEAAGQLVFSIEGSSFPNWERTVQRRQYQLQGNELSYQVPPRADGSIPISVWRQLD</sequence>
<evidence type="ECO:0000313" key="3">
    <source>
        <dbReference type="Proteomes" id="UP001355056"/>
    </source>
</evidence>
<keyword evidence="3" id="KW-1185">Reference proteome</keyword>
<comment type="caution">
    <text evidence="2">The sequence shown here is derived from an EMBL/GenBank/DDBJ whole genome shotgun (WGS) entry which is preliminary data.</text>
</comment>
<organism evidence="2 3">
    <name type="scientific">Novilysobacter erysipheiresistens</name>
    <dbReference type="NCBI Taxonomy" id="1749332"/>
    <lineage>
        <taxon>Bacteria</taxon>
        <taxon>Pseudomonadati</taxon>
        <taxon>Pseudomonadota</taxon>
        <taxon>Gammaproteobacteria</taxon>
        <taxon>Lysobacterales</taxon>
        <taxon>Lysobacteraceae</taxon>
        <taxon>Novilysobacter</taxon>
    </lineage>
</organism>
<evidence type="ECO:0000313" key="2">
    <source>
        <dbReference type="EMBL" id="MEG3184446.1"/>
    </source>
</evidence>
<dbReference type="EMBL" id="JAXGFP010000005">
    <property type="protein sequence ID" value="MEG3184446.1"/>
    <property type="molecule type" value="Genomic_DNA"/>
</dbReference>
<dbReference type="InterPro" id="IPR024311">
    <property type="entry name" value="Lipocalin-like"/>
</dbReference>